<keyword evidence="3" id="KW-1185">Reference proteome</keyword>
<protein>
    <submittedName>
        <fullName evidence="2">Uncharacterized protein</fullName>
    </submittedName>
</protein>
<evidence type="ECO:0000313" key="4">
    <source>
        <dbReference type="Proteomes" id="UP000639772"/>
    </source>
</evidence>
<dbReference type="EMBL" id="JADCNM010000154">
    <property type="protein sequence ID" value="KAG0449912.1"/>
    <property type="molecule type" value="Genomic_DNA"/>
</dbReference>
<evidence type="ECO:0000313" key="3">
    <source>
        <dbReference type="Proteomes" id="UP000636800"/>
    </source>
</evidence>
<dbReference type="AlphaFoldDB" id="A0A835PDY3"/>
<gene>
    <name evidence="2" type="ORF">HPP92_027038</name>
    <name evidence="1" type="ORF">HPP92_027156</name>
</gene>
<dbReference type="EMBL" id="JADCNL010000153">
    <property type="protein sequence ID" value="KAG0449908.1"/>
    <property type="molecule type" value="Genomic_DNA"/>
</dbReference>
<reference evidence="3 4" key="1">
    <citation type="journal article" date="2020" name="Nat. Food">
        <title>A phased Vanilla planifolia genome enables genetic improvement of flavour and production.</title>
        <authorList>
            <person name="Hasing T."/>
            <person name="Tang H."/>
            <person name="Brym M."/>
            <person name="Khazi F."/>
            <person name="Huang T."/>
            <person name="Chambers A.H."/>
        </authorList>
    </citation>
    <scope>NUCLEOTIDE SEQUENCE [LARGE SCALE GENOMIC DNA]</scope>
    <source>
        <tissue evidence="2">Leaf</tissue>
    </source>
</reference>
<sequence length="90" mass="9838">MASLVQAASRPGARWTTEPTWNQACASGWWEFFLLPVEGRTVDDADLSIFGAIYEFNSPVSIRTTAAEHAPKVVIAFEAPSGRRKPCQGI</sequence>
<accession>A0A835PDY3</accession>
<name>A0A835PDY3_VANPL</name>
<organism evidence="2 4">
    <name type="scientific">Vanilla planifolia</name>
    <name type="common">Vanilla</name>
    <dbReference type="NCBI Taxonomy" id="51239"/>
    <lineage>
        <taxon>Eukaryota</taxon>
        <taxon>Viridiplantae</taxon>
        <taxon>Streptophyta</taxon>
        <taxon>Embryophyta</taxon>
        <taxon>Tracheophyta</taxon>
        <taxon>Spermatophyta</taxon>
        <taxon>Magnoliopsida</taxon>
        <taxon>Liliopsida</taxon>
        <taxon>Asparagales</taxon>
        <taxon>Orchidaceae</taxon>
        <taxon>Vanilloideae</taxon>
        <taxon>Vanilleae</taxon>
        <taxon>Vanilla</taxon>
    </lineage>
</organism>
<proteinExistence type="predicted"/>
<comment type="caution">
    <text evidence="2">The sequence shown here is derived from an EMBL/GenBank/DDBJ whole genome shotgun (WGS) entry which is preliminary data.</text>
</comment>
<evidence type="ECO:0000313" key="1">
    <source>
        <dbReference type="EMBL" id="KAG0449908.1"/>
    </source>
</evidence>
<dbReference type="Proteomes" id="UP000639772">
    <property type="component" value="Unassembled WGS sequence"/>
</dbReference>
<evidence type="ECO:0000313" key="2">
    <source>
        <dbReference type="EMBL" id="KAG0449912.1"/>
    </source>
</evidence>
<dbReference type="Proteomes" id="UP000636800">
    <property type="component" value="Unassembled WGS sequence"/>
</dbReference>